<name>A0A2P2PA61_RHIMU</name>
<sequence>MSVALLADLNRTKVDFSLEKYILLQKKKKSNTDAFFCIHVYILTLNLCNCFCLKS</sequence>
<proteinExistence type="predicted"/>
<dbReference type="AlphaFoldDB" id="A0A2P2PA61"/>
<accession>A0A2P2PA61</accession>
<organism evidence="1">
    <name type="scientific">Rhizophora mucronata</name>
    <name type="common">Asiatic mangrove</name>
    <dbReference type="NCBI Taxonomy" id="61149"/>
    <lineage>
        <taxon>Eukaryota</taxon>
        <taxon>Viridiplantae</taxon>
        <taxon>Streptophyta</taxon>
        <taxon>Embryophyta</taxon>
        <taxon>Tracheophyta</taxon>
        <taxon>Spermatophyta</taxon>
        <taxon>Magnoliopsida</taxon>
        <taxon>eudicotyledons</taxon>
        <taxon>Gunneridae</taxon>
        <taxon>Pentapetalae</taxon>
        <taxon>rosids</taxon>
        <taxon>fabids</taxon>
        <taxon>Malpighiales</taxon>
        <taxon>Rhizophoraceae</taxon>
        <taxon>Rhizophora</taxon>
    </lineage>
</organism>
<protein>
    <submittedName>
        <fullName evidence="1">Uncharacterized protein</fullName>
    </submittedName>
</protein>
<evidence type="ECO:0000313" key="1">
    <source>
        <dbReference type="EMBL" id="MBX51511.1"/>
    </source>
</evidence>
<dbReference type="EMBL" id="GGEC01071027">
    <property type="protein sequence ID" value="MBX51511.1"/>
    <property type="molecule type" value="Transcribed_RNA"/>
</dbReference>
<reference evidence="1" key="1">
    <citation type="submission" date="2018-02" db="EMBL/GenBank/DDBJ databases">
        <title>Rhizophora mucronata_Transcriptome.</title>
        <authorList>
            <person name="Meera S.P."/>
            <person name="Sreeshan A."/>
            <person name="Augustine A."/>
        </authorList>
    </citation>
    <scope>NUCLEOTIDE SEQUENCE</scope>
    <source>
        <tissue evidence="1">Leaf</tissue>
    </source>
</reference>